<dbReference type="SUPFAM" id="SSF82171">
    <property type="entry name" value="DPP6 N-terminal domain-like"/>
    <property type="match status" value="1"/>
</dbReference>
<dbReference type="EMBL" id="BMIL01000008">
    <property type="protein sequence ID" value="GGC70948.1"/>
    <property type="molecule type" value="Genomic_DNA"/>
</dbReference>
<evidence type="ECO:0008006" key="3">
    <source>
        <dbReference type="Google" id="ProtNLM"/>
    </source>
</evidence>
<name>A0A916XGT3_9SPHI</name>
<keyword evidence="2" id="KW-1185">Reference proteome</keyword>
<gene>
    <name evidence="1" type="ORF">GCM10011387_25530</name>
</gene>
<proteinExistence type="predicted"/>
<organism evidence="1 2">
    <name type="scientific">Pedobacter quisquiliarum</name>
    <dbReference type="NCBI Taxonomy" id="1834438"/>
    <lineage>
        <taxon>Bacteria</taxon>
        <taxon>Pseudomonadati</taxon>
        <taxon>Bacteroidota</taxon>
        <taxon>Sphingobacteriia</taxon>
        <taxon>Sphingobacteriales</taxon>
        <taxon>Sphingobacteriaceae</taxon>
        <taxon>Pedobacter</taxon>
    </lineage>
</organism>
<reference evidence="1" key="1">
    <citation type="journal article" date="2014" name="Int. J. Syst. Evol. Microbiol.">
        <title>Complete genome sequence of Corynebacterium casei LMG S-19264T (=DSM 44701T), isolated from a smear-ripened cheese.</title>
        <authorList>
            <consortium name="US DOE Joint Genome Institute (JGI-PGF)"/>
            <person name="Walter F."/>
            <person name="Albersmeier A."/>
            <person name="Kalinowski J."/>
            <person name="Ruckert C."/>
        </authorList>
    </citation>
    <scope>NUCLEOTIDE SEQUENCE</scope>
    <source>
        <strain evidence="1">CGMCC 1.15343</strain>
    </source>
</reference>
<reference evidence="1" key="2">
    <citation type="submission" date="2020-09" db="EMBL/GenBank/DDBJ databases">
        <authorList>
            <person name="Sun Q."/>
            <person name="Zhou Y."/>
        </authorList>
    </citation>
    <scope>NUCLEOTIDE SEQUENCE</scope>
    <source>
        <strain evidence="1">CGMCC 1.15343</strain>
    </source>
</reference>
<evidence type="ECO:0000313" key="1">
    <source>
        <dbReference type="EMBL" id="GGC70948.1"/>
    </source>
</evidence>
<protein>
    <recommendedName>
        <fullName evidence="3">WD40-like Beta Propeller Repeat</fullName>
    </recommendedName>
</protein>
<accession>A0A916XGT3</accession>
<comment type="caution">
    <text evidence="1">The sequence shown here is derived from an EMBL/GenBank/DDBJ whole genome shotgun (WGS) entry which is preliminary data.</text>
</comment>
<dbReference type="PANTHER" id="PTHR36842:SF1">
    <property type="entry name" value="PROTEIN TOLB"/>
    <property type="match status" value="1"/>
</dbReference>
<dbReference type="Gene3D" id="2.120.10.30">
    <property type="entry name" value="TolB, C-terminal domain"/>
    <property type="match status" value="1"/>
</dbReference>
<dbReference type="AlphaFoldDB" id="A0A916XGT3"/>
<dbReference type="PANTHER" id="PTHR36842">
    <property type="entry name" value="PROTEIN TOLB HOMOLOG"/>
    <property type="match status" value="1"/>
</dbReference>
<dbReference type="RefSeq" id="WP_229663619.1">
    <property type="nucleotide sequence ID" value="NZ_BMIL01000008.1"/>
</dbReference>
<sequence>MFNGEQNPLSVKWRQIEAGGFKIIYPRELEREGQRMANTLPFIYAKEGASLNTSTTRLPIVLQNRGVIANGFVQLGPKKSEFFTTPPQAFDSQDWLNNLAVHELRHVAQYDKLSGIQHKPFPELVYFAWMGASIPLWFFEGDAVTTETALTNAGRGRQPAWIMPYRANLLSGKKYSYSKAQFGSSKDVTPGYYQLGYLLSTNIRTQFGKSVFDSVLTDIKKHPLRIYPFSKSLKKYTGKNTETWYKETQTLIAEQWKKQDSLSNTKTYPSKTKTQTFLTDYLLPVTLENKNIIALKRSKATTPEFVIIDSNKNEKSILKIGYQEQPWFSINQDVIVWDEIRYNPRYRQESFSVICTYNISTKTYKQLRFKSRLFSPTLSPDGKKIIAVQVDLSNQFNLVELDANTAEILHKFENNDNLILQTPAYHPDGNTITYISVSEKGKSLWLEEKSGKKLELIKKTRQQISKPVFYKEGIAFNAHYSGLDNVYYLNINSREIMALSASKFGAFHMGPGKNDTEFVFSNYTPQGFEIATSPFNPQKVEADNFVFFGEAAKAQEQTWDVFANIPDSIYPSKPYKKFTQLFNFHSIIPTIDDSYTGGLQLQSDNLLNTVSFFTGVDYYRDLNRFGYNAGLSIKSFFPVFTVNYENRPRRNFYNSNKVIKQGDWRENYIGINARVPISFSALNHNYNISANVGTSYTKRYMLENLPSSFNTTLNFPLNYGLTLQHSIRQAERDVAPRWGQILRLKYFHQPFDTRLGGDLFSTEAFLYFPGIARNHSFLANFNFQEASGVRQYNTEINTVYGYNNIQARSRLKNTLLFNYRFPIAFPDAELGPLAYIRNIRGGMFCHYENIGRETSLLQPKTYGLELHADMNVLRYQPNIDLGTRIVLVNKLYKHNPIFELLLNYSF</sequence>
<evidence type="ECO:0000313" key="2">
    <source>
        <dbReference type="Proteomes" id="UP000651668"/>
    </source>
</evidence>
<dbReference type="Proteomes" id="UP000651668">
    <property type="component" value="Unassembled WGS sequence"/>
</dbReference>
<dbReference type="InterPro" id="IPR011042">
    <property type="entry name" value="6-blade_b-propeller_TolB-like"/>
</dbReference>